<reference evidence="11" key="1">
    <citation type="submission" date="2020-10" db="EMBL/GenBank/DDBJ databases">
        <authorList>
            <person name="Gilroy R."/>
        </authorList>
    </citation>
    <scope>NUCLEOTIDE SEQUENCE</scope>
    <source>
        <strain evidence="11">18911</strain>
    </source>
</reference>
<dbReference type="Gene3D" id="3.30.160.20">
    <property type="match status" value="1"/>
</dbReference>
<dbReference type="FunFam" id="3.30.70.1660:FF:000004">
    <property type="entry name" value="Peptide chain release factor 1"/>
    <property type="match status" value="1"/>
</dbReference>
<proteinExistence type="inferred from homology"/>
<dbReference type="InterPro" id="IPR004373">
    <property type="entry name" value="RF-1"/>
</dbReference>
<dbReference type="FunFam" id="3.30.160.20:FF:000004">
    <property type="entry name" value="Peptide chain release factor 1"/>
    <property type="match status" value="1"/>
</dbReference>
<evidence type="ECO:0000256" key="5">
    <source>
        <dbReference type="ARBA" id="ARBA00022490"/>
    </source>
</evidence>
<dbReference type="AlphaFoldDB" id="A0A9D1MI85"/>
<keyword evidence="9" id="KW-0175">Coiled coil</keyword>
<dbReference type="GO" id="GO:0016149">
    <property type="term" value="F:translation release factor activity, codon specific"/>
    <property type="evidence" value="ECO:0007669"/>
    <property type="project" value="UniProtKB-UniRule"/>
</dbReference>
<keyword evidence="4 8" id="KW-0488">Methylation</keyword>
<dbReference type="Pfam" id="PF00472">
    <property type="entry name" value="RF-1"/>
    <property type="match status" value="1"/>
</dbReference>
<organism evidence="11 12">
    <name type="scientific">Candidatus Stercoripulliclostridium merdigallinarum</name>
    <dbReference type="NCBI Taxonomy" id="2840951"/>
    <lineage>
        <taxon>Bacteria</taxon>
        <taxon>Bacillati</taxon>
        <taxon>Bacillota</taxon>
        <taxon>Clostridia</taxon>
        <taxon>Eubacteriales</taxon>
        <taxon>Candidatus Stercoripulliclostridium</taxon>
    </lineage>
</organism>
<comment type="function">
    <text evidence="1 8">Peptide chain release factor 1 directs the termination of translation in response to the peptide chain termination codons UAG and UAA.</text>
</comment>
<accession>A0A9D1MI85</accession>
<feature type="modified residue" description="N5-methylglutamine" evidence="8">
    <location>
        <position position="231"/>
    </location>
</feature>
<dbReference type="PANTHER" id="PTHR43804:SF7">
    <property type="entry name" value="LD18447P"/>
    <property type="match status" value="1"/>
</dbReference>
<evidence type="ECO:0000256" key="8">
    <source>
        <dbReference type="HAMAP-Rule" id="MF_00093"/>
    </source>
</evidence>
<dbReference type="PANTHER" id="PTHR43804">
    <property type="entry name" value="LD18447P"/>
    <property type="match status" value="1"/>
</dbReference>
<evidence type="ECO:0000256" key="9">
    <source>
        <dbReference type="SAM" id="Coils"/>
    </source>
</evidence>
<protein>
    <recommendedName>
        <fullName evidence="7 8">Peptide chain release factor 1</fullName>
        <shortName evidence="8">RF-1</shortName>
    </recommendedName>
</protein>
<dbReference type="InterPro" id="IPR005139">
    <property type="entry name" value="PCRF"/>
</dbReference>
<evidence type="ECO:0000313" key="12">
    <source>
        <dbReference type="Proteomes" id="UP000824094"/>
    </source>
</evidence>
<dbReference type="InterPro" id="IPR000352">
    <property type="entry name" value="Pep_chain_release_fac_I"/>
</dbReference>
<dbReference type="HAMAP" id="MF_00093">
    <property type="entry name" value="Rel_fac_1"/>
    <property type="match status" value="1"/>
</dbReference>
<evidence type="ECO:0000256" key="2">
    <source>
        <dbReference type="ARBA" id="ARBA00004496"/>
    </source>
</evidence>
<evidence type="ECO:0000313" key="11">
    <source>
        <dbReference type="EMBL" id="HIU60616.1"/>
    </source>
</evidence>
<evidence type="ECO:0000256" key="1">
    <source>
        <dbReference type="ARBA" id="ARBA00002986"/>
    </source>
</evidence>
<reference evidence="11" key="2">
    <citation type="journal article" date="2021" name="PeerJ">
        <title>Extensive microbial diversity within the chicken gut microbiome revealed by metagenomics and culture.</title>
        <authorList>
            <person name="Gilroy R."/>
            <person name="Ravi A."/>
            <person name="Getino M."/>
            <person name="Pursley I."/>
            <person name="Horton D.L."/>
            <person name="Alikhan N.F."/>
            <person name="Baker D."/>
            <person name="Gharbi K."/>
            <person name="Hall N."/>
            <person name="Watson M."/>
            <person name="Adriaenssens E.M."/>
            <person name="Foster-Nyarko E."/>
            <person name="Jarju S."/>
            <person name="Secka A."/>
            <person name="Antonio M."/>
            <person name="Oren A."/>
            <person name="Chaudhuri R.R."/>
            <person name="La Ragione R."/>
            <person name="Hildebrand F."/>
            <person name="Pallen M.J."/>
        </authorList>
    </citation>
    <scope>NUCLEOTIDE SEQUENCE</scope>
    <source>
        <strain evidence="11">18911</strain>
    </source>
</reference>
<comment type="caution">
    <text evidence="11">The sequence shown here is derived from an EMBL/GenBank/DDBJ whole genome shotgun (WGS) entry which is preliminary data.</text>
</comment>
<dbReference type="GO" id="GO:0005829">
    <property type="term" value="C:cytosol"/>
    <property type="evidence" value="ECO:0007669"/>
    <property type="project" value="UniProtKB-ARBA"/>
</dbReference>
<dbReference type="Gene3D" id="3.30.70.1660">
    <property type="match status" value="1"/>
</dbReference>
<gene>
    <name evidence="8 11" type="primary">prfA</name>
    <name evidence="11" type="ORF">IAB05_04435</name>
</gene>
<evidence type="ECO:0000256" key="7">
    <source>
        <dbReference type="ARBA" id="ARBA00050039"/>
    </source>
</evidence>
<dbReference type="InterPro" id="IPR045853">
    <property type="entry name" value="Pep_chain_release_fac_I_sf"/>
</dbReference>
<sequence>MFEKLEAILKRFEELTTLVSDPEVVKRREEWQNLVKERASLEEVAEKYTEYMKNEQEAAECKEMMSGNDEMAELAKAEYDELKEKREKLIDELKILLIPKDPMDDKNVIIEIRGGAGGEEASLFAGDLRRMYHRFAERLRWKVEEINLNETELGGVKEAVFMLNGKGAYSKMKYESGVHRVQRVPETESQGRVHTSTCTVAVLPEAEEVVIDYNEKDFKIDTYRSGGAGGQHVNKTESAVRITHLPTGIVVECQDERSQIKNREKAWKVMNSRLYDHFRSEKDKEYAENRKTQVGTGDRSERIRTYNFPQGRVTDHRIGLTLYNLNEFMDGDMFEMVEALQLYDRNMKLGNIEDK</sequence>
<feature type="coiled-coil region" evidence="9">
    <location>
        <begin position="38"/>
        <end position="92"/>
    </location>
</feature>
<dbReference type="NCBIfam" id="NF001859">
    <property type="entry name" value="PRK00591.1"/>
    <property type="match status" value="1"/>
</dbReference>
<keyword evidence="6 8" id="KW-0648">Protein biosynthesis</keyword>
<evidence type="ECO:0000256" key="3">
    <source>
        <dbReference type="ARBA" id="ARBA00010835"/>
    </source>
</evidence>
<name>A0A9D1MI85_9FIRM</name>
<comment type="PTM">
    <text evidence="8">Methylated by PrmC. Methylation increases the termination efficiency of RF1.</text>
</comment>
<dbReference type="NCBIfam" id="TIGR00019">
    <property type="entry name" value="prfA"/>
    <property type="match status" value="1"/>
</dbReference>
<evidence type="ECO:0000259" key="10">
    <source>
        <dbReference type="PROSITE" id="PS00745"/>
    </source>
</evidence>
<dbReference type="SUPFAM" id="SSF75620">
    <property type="entry name" value="Release factor"/>
    <property type="match status" value="1"/>
</dbReference>
<dbReference type="Gene3D" id="6.10.140.1950">
    <property type="match status" value="1"/>
</dbReference>
<dbReference type="PROSITE" id="PS00745">
    <property type="entry name" value="RF_PROK_I"/>
    <property type="match status" value="1"/>
</dbReference>
<dbReference type="InterPro" id="IPR050057">
    <property type="entry name" value="Prokaryotic/Mito_RF"/>
</dbReference>
<comment type="subcellular location">
    <subcellularLocation>
        <location evidence="2 8">Cytoplasm</location>
    </subcellularLocation>
</comment>
<keyword evidence="5 8" id="KW-0963">Cytoplasm</keyword>
<evidence type="ECO:0000256" key="6">
    <source>
        <dbReference type="ARBA" id="ARBA00022917"/>
    </source>
</evidence>
<dbReference type="SMART" id="SM00937">
    <property type="entry name" value="PCRF"/>
    <property type="match status" value="1"/>
</dbReference>
<evidence type="ECO:0000256" key="4">
    <source>
        <dbReference type="ARBA" id="ARBA00022481"/>
    </source>
</evidence>
<dbReference type="Pfam" id="PF03462">
    <property type="entry name" value="PCRF"/>
    <property type="match status" value="1"/>
</dbReference>
<dbReference type="Proteomes" id="UP000824094">
    <property type="component" value="Unassembled WGS sequence"/>
</dbReference>
<dbReference type="EMBL" id="DVNF01000130">
    <property type="protein sequence ID" value="HIU60616.1"/>
    <property type="molecule type" value="Genomic_DNA"/>
</dbReference>
<feature type="domain" description="Prokaryotic-type class I peptide chain release factors" evidence="10">
    <location>
        <begin position="224"/>
        <end position="240"/>
    </location>
</feature>
<dbReference type="FunFam" id="3.30.70.1660:FF:000002">
    <property type="entry name" value="Peptide chain release factor 1"/>
    <property type="match status" value="1"/>
</dbReference>
<comment type="similarity">
    <text evidence="3 8">Belongs to the prokaryotic/mitochondrial release factor family.</text>
</comment>